<accession>A0A8S0Q7R6</accession>
<comment type="caution">
    <text evidence="1">The sequence shown here is derived from an EMBL/GenBank/DDBJ whole genome shotgun (WGS) entry which is preliminary data.</text>
</comment>
<reference evidence="1 2" key="1">
    <citation type="submission" date="2019-12" db="EMBL/GenBank/DDBJ databases">
        <authorList>
            <person name="Alioto T."/>
            <person name="Alioto T."/>
            <person name="Gomez Garrido J."/>
        </authorList>
    </citation>
    <scope>NUCLEOTIDE SEQUENCE [LARGE SCALE GENOMIC DNA]</scope>
</reference>
<sequence>MTDSNDGPVEDIVNLYMNIFLGRSEKKHKARHAKGKGKKKKFEAREVSESVDNLATASREFASVLCSRDKGDNDNRIAYSDAQTSELRFAWIEYYFKRDKEANQEKSSKAQCKL</sequence>
<protein>
    <submittedName>
        <fullName evidence="1">Uncharacterized protein</fullName>
    </submittedName>
</protein>
<name>A0A8S0Q7R6_OLEEU</name>
<keyword evidence="2" id="KW-1185">Reference proteome</keyword>
<organism evidence="1 2">
    <name type="scientific">Olea europaea subsp. europaea</name>
    <dbReference type="NCBI Taxonomy" id="158383"/>
    <lineage>
        <taxon>Eukaryota</taxon>
        <taxon>Viridiplantae</taxon>
        <taxon>Streptophyta</taxon>
        <taxon>Embryophyta</taxon>
        <taxon>Tracheophyta</taxon>
        <taxon>Spermatophyta</taxon>
        <taxon>Magnoliopsida</taxon>
        <taxon>eudicotyledons</taxon>
        <taxon>Gunneridae</taxon>
        <taxon>Pentapetalae</taxon>
        <taxon>asterids</taxon>
        <taxon>lamiids</taxon>
        <taxon>Lamiales</taxon>
        <taxon>Oleaceae</taxon>
        <taxon>Oleeae</taxon>
        <taxon>Olea</taxon>
    </lineage>
</organism>
<evidence type="ECO:0000313" key="1">
    <source>
        <dbReference type="EMBL" id="CAA2962950.1"/>
    </source>
</evidence>
<dbReference type="Gramene" id="OE9A094749T1">
    <property type="protein sequence ID" value="OE9A094749C1"/>
    <property type="gene ID" value="OE9A094749"/>
</dbReference>
<dbReference type="EMBL" id="CACTIH010001806">
    <property type="protein sequence ID" value="CAA2962950.1"/>
    <property type="molecule type" value="Genomic_DNA"/>
</dbReference>
<evidence type="ECO:0000313" key="2">
    <source>
        <dbReference type="Proteomes" id="UP000594638"/>
    </source>
</evidence>
<dbReference type="Proteomes" id="UP000594638">
    <property type="component" value="Unassembled WGS sequence"/>
</dbReference>
<dbReference type="AlphaFoldDB" id="A0A8S0Q7R6"/>
<proteinExistence type="predicted"/>
<gene>
    <name evidence="1" type="ORF">OLEA9_A094749</name>
</gene>